<dbReference type="OrthoDB" id="3267840at2"/>
<keyword evidence="4" id="KW-1185">Reference proteome</keyword>
<gene>
    <name evidence="3" type="ORF">SAMN04487820_11010</name>
</gene>
<dbReference type="EMBL" id="FNFM01000010">
    <property type="protein sequence ID" value="SDK61680.1"/>
    <property type="molecule type" value="Genomic_DNA"/>
</dbReference>
<evidence type="ECO:0000313" key="3">
    <source>
        <dbReference type="EMBL" id="SDK61680.1"/>
    </source>
</evidence>
<dbReference type="InterPro" id="IPR027383">
    <property type="entry name" value="Znf_put"/>
</dbReference>
<feature type="region of interest" description="Disordered" evidence="1">
    <location>
        <begin position="88"/>
        <end position="111"/>
    </location>
</feature>
<dbReference type="InterPro" id="IPR024020">
    <property type="entry name" value="Anit_sigma_mycothiol_RsrA"/>
</dbReference>
<dbReference type="NCBIfam" id="TIGR03988">
    <property type="entry name" value="antisig_RsrA"/>
    <property type="match status" value="1"/>
</dbReference>
<protein>
    <submittedName>
        <fullName evidence="3">Mycothiol system anti-sigma-R factor</fullName>
    </submittedName>
</protein>
<dbReference type="Proteomes" id="UP000199213">
    <property type="component" value="Unassembled WGS sequence"/>
</dbReference>
<feature type="domain" description="Putative zinc-finger" evidence="2">
    <location>
        <begin position="11"/>
        <end position="44"/>
    </location>
</feature>
<feature type="compositionally biased region" description="Low complexity" evidence="1">
    <location>
        <begin position="99"/>
        <end position="111"/>
    </location>
</feature>
<name>A0A1G9DCV7_ACTMZ</name>
<accession>A0A1G9DCV7</accession>
<evidence type="ECO:0000259" key="2">
    <source>
        <dbReference type="Pfam" id="PF13490"/>
    </source>
</evidence>
<reference evidence="4" key="1">
    <citation type="submission" date="2016-10" db="EMBL/GenBank/DDBJ databases">
        <authorList>
            <person name="Varghese N."/>
            <person name="Submissions S."/>
        </authorList>
    </citation>
    <scope>NUCLEOTIDE SEQUENCE [LARGE SCALE GENOMIC DNA]</scope>
    <source>
        <strain evidence="4">DSM 45460</strain>
    </source>
</reference>
<organism evidence="3 4">
    <name type="scientific">Actinopolyspora mzabensis</name>
    <dbReference type="NCBI Taxonomy" id="995066"/>
    <lineage>
        <taxon>Bacteria</taxon>
        <taxon>Bacillati</taxon>
        <taxon>Actinomycetota</taxon>
        <taxon>Actinomycetes</taxon>
        <taxon>Actinopolysporales</taxon>
        <taxon>Actinopolysporaceae</taxon>
        <taxon>Actinopolyspora</taxon>
    </lineage>
</organism>
<dbReference type="Pfam" id="PF13490">
    <property type="entry name" value="zf-HC2"/>
    <property type="match status" value="1"/>
</dbReference>
<sequence length="111" mass="12683">MSCCEDPRTSCEDVLAEVWLFLDNECDQERRAALRKHLDECNSCLEHYGIEEHLKELLHRKCGGEHAPAELHERLRSSIRENVLRQAEVTFEDGPDGASVEVRSRSSSSTE</sequence>
<evidence type="ECO:0000313" key="4">
    <source>
        <dbReference type="Proteomes" id="UP000199213"/>
    </source>
</evidence>
<dbReference type="RefSeq" id="WP_092629712.1">
    <property type="nucleotide sequence ID" value="NZ_FNFM01000010.1"/>
</dbReference>
<evidence type="ECO:0000256" key="1">
    <source>
        <dbReference type="SAM" id="MobiDB-lite"/>
    </source>
</evidence>
<proteinExistence type="predicted"/>
<dbReference type="AlphaFoldDB" id="A0A1G9DCV7"/>